<evidence type="ECO:0000313" key="1">
    <source>
        <dbReference type="EMBL" id="KKN66179.1"/>
    </source>
</evidence>
<name>A0A0F9SGJ0_9ZZZZ</name>
<dbReference type="AlphaFoldDB" id="A0A0F9SGJ0"/>
<reference evidence="1" key="1">
    <citation type="journal article" date="2015" name="Nature">
        <title>Complex archaea that bridge the gap between prokaryotes and eukaryotes.</title>
        <authorList>
            <person name="Spang A."/>
            <person name="Saw J.H."/>
            <person name="Jorgensen S.L."/>
            <person name="Zaremba-Niedzwiedzka K."/>
            <person name="Martijn J."/>
            <person name="Lind A.E."/>
            <person name="van Eijk R."/>
            <person name="Schleper C."/>
            <person name="Guy L."/>
            <person name="Ettema T.J."/>
        </authorList>
    </citation>
    <scope>NUCLEOTIDE SEQUENCE</scope>
</reference>
<protein>
    <submittedName>
        <fullName evidence="1">Uncharacterized protein</fullName>
    </submittedName>
</protein>
<dbReference type="EMBL" id="LAZR01000509">
    <property type="protein sequence ID" value="KKN66179.1"/>
    <property type="molecule type" value="Genomic_DNA"/>
</dbReference>
<gene>
    <name evidence="1" type="ORF">LCGC14_0474690</name>
</gene>
<comment type="caution">
    <text evidence="1">The sequence shown here is derived from an EMBL/GenBank/DDBJ whole genome shotgun (WGS) entry which is preliminary data.</text>
</comment>
<organism evidence="1">
    <name type="scientific">marine sediment metagenome</name>
    <dbReference type="NCBI Taxonomy" id="412755"/>
    <lineage>
        <taxon>unclassified sequences</taxon>
        <taxon>metagenomes</taxon>
        <taxon>ecological metagenomes</taxon>
    </lineage>
</organism>
<sequence>MKFLNTLALSLCLLLGASWLFATDWPQGGAGGGTHPVNLASDVTGELPHASTSDDVANVHGLGASVNVLGNRDGSGKFTESGTNNPSAVGAGNNVVYQSAFGDSITYGTAFSSTPVVVYGGTQDDTGAAYVNGAFDKVSTTGFDAAYLSTTGSHDLANGGWIALGS</sequence>
<proteinExistence type="predicted"/>
<accession>A0A0F9SGJ0</accession>